<evidence type="ECO:0000256" key="1">
    <source>
        <dbReference type="ARBA" id="ARBA00004196"/>
    </source>
</evidence>
<keyword evidence="3 6" id="KW-0479">Metal-binding</keyword>
<dbReference type="PROSITE" id="PS51007">
    <property type="entry name" value="CYTC"/>
    <property type="match status" value="1"/>
</dbReference>
<dbReference type="Proteomes" id="UP000321938">
    <property type="component" value="Unassembled WGS sequence"/>
</dbReference>
<dbReference type="GO" id="GO:0009055">
    <property type="term" value="F:electron transfer activity"/>
    <property type="evidence" value="ECO:0007669"/>
    <property type="project" value="InterPro"/>
</dbReference>
<evidence type="ECO:0000313" key="10">
    <source>
        <dbReference type="Proteomes" id="UP000321938"/>
    </source>
</evidence>
<evidence type="ECO:0000256" key="7">
    <source>
        <dbReference type="SAM" id="SignalP"/>
    </source>
</evidence>
<name>A0A5C7B7E7_9FLAO</name>
<evidence type="ECO:0000256" key="4">
    <source>
        <dbReference type="ARBA" id="ARBA00023002"/>
    </source>
</evidence>
<feature type="chain" id="PRO_5022811279" evidence="7">
    <location>
        <begin position="23"/>
        <end position="447"/>
    </location>
</feature>
<keyword evidence="4" id="KW-0560">Oxidoreductase</keyword>
<dbReference type="InterPro" id="IPR036909">
    <property type="entry name" value="Cyt_c-like_dom_sf"/>
</dbReference>
<comment type="caution">
    <text evidence="9">The sequence shown here is derived from an EMBL/GenBank/DDBJ whole genome shotgun (WGS) entry which is preliminary data.</text>
</comment>
<gene>
    <name evidence="9" type="ORF">ES692_07260</name>
</gene>
<accession>A0A5C7B7E7</accession>
<dbReference type="OrthoDB" id="9805202at2"/>
<organism evidence="9 10">
    <name type="scientific">Psychroserpens burtonensis</name>
    <dbReference type="NCBI Taxonomy" id="49278"/>
    <lineage>
        <taxon>Bacteria</taxon>
        <taxon>Pseudomonadati</taxon>
        <taxon>Bacteroidota</taxon>
        <taxon>Flavobacteriia</taxon>
        <taxon>Flavobacteriales</taxon>
        <taxon>Flavobacteriaceae</taxon>
        <taxon>Psychroserpens</taxon>
    </lineage>
</organism>
<dbReference type="Gene3D" id="1.10.760.10">
    <property type="entry name" value="Cytochrome c-like domain"/>
    <property type="match status" value="2"/>
</dbReference>
<evidence type="ECO:0000313" key="9">
    <source>
        <dbReference type="EMBL" id="TXE18040.1"/>
    </source>
</evidence>
<feature type="signal peptide" evidence="7">
    <location>
        <begin position="1"/>
        <end position="22"/>
    </location>
</feature>
<keyword evidence="2 6" id="KW-0349">Heme</keyword>
<keyword evidence="5 6" id="KW-0408">Iron</keyword>
<keyword evidence="7" id="KW-0732">Signal</keyword>
<comment type="subcellular location">
    <subcellularLocation>
        <location evidence="1">Cell envelope</location>
    </subcellularLocation>
</comment>
<evidence type="ECO:0000256" key="2">
    <source>
        <dbReference type="ARBA" id="ARBA00022617"/>
    </source>
</evidence>
<dbReference type="RefSeq" id="WP_147231480.1">
    <property type="nucleotide sequence ID" value="NZ_VOSB01000009.1"/>
</dbReference>
<proteinExistence type="predicted"/>
<evidence type="ECO:0000259" key="8">
    <source>
        <dbReference type="PROSITE" id="PS51007"/>
    </source>
</evidence>
<dbReference type="GO" id="GO:0020037">
    <property type="term" value="F:heme binding"/>
    <property type="evidence" value="ECO:0007669"/>
    <property type="project" value="InterPro"/>
</dbReference>
<reference evidence="9 10" key="1">
    <citation type="submission" date="2019-08" db="EMBL/GenBank/DDBJ databases">
        <title>Genome of Psychroserpens burtonensis ACAM 167.</title>
        <authorList>
            <person name="Bowman J.P."/>
        </authorList>
    </citation>
    <scope>NUCLEOTIDE SEQUENCE [LARGE SCALE GENOMIC DNA]</scope>
    <source>
        <strain evidence="9 10">ACAM 167</strain>
    </source>
</reference>
<dbReference type="SUPFAM" id="SSF46626">
    <property type="entry name" value="Cytochrome c"/>
    <property type="match status" value="2"/>
</dbReference>
<keyword evidence="9" id="KW-0575">Peroxidase</keyword>
<dbReference type="AlphaFoldDB" id="A0A5C7B7E7"/>
<dbReference type="GO" id="GO:0046872">
    <property type="term" value="F:metal ion binding"/>
    <property type="evidence" value="ECO:0007669"/>
    <property type="project" value="UniProtKB-KW"/>
</dbReference>
<keyword evidence="10" id="KW-1185">Reference proteome</keyword>
<evidence type="ECO:0000256" key="6">
    <source>
        <dbReference type="PROSITE-ProRule" id="PRU00433"/>
    </source>
</evidence>
<feature type="domain" description="Cytochrome c" evidence="8">
    <location>
        <begin position="277"/>
        <end position="414"/>
    </location>
</feature>
<dbReference type="InterPro" id="IPR051395">
    <property type="entry name" value="Cytochrome_c_Peroxidase/MauG"/>
</dbReference>
<protein>
    <submittedName>
        <fullName evidence="9">Cytochrome-c peroxidase</fullName>
    </submittedName>
</protein>
<dbReference type="PANTHER" id="PTHR30600">
    <property type="entry name" value="CYTOCHROME C PEROXIDASE-RELATED"/>
    <property type="match status" value="1"/>
</dbReference>
<dbReference type="PROSITE" id="PS51257">
    <property type="entry name" value="PROKAR_LIPOPROTEIN"/>
    <property type="match status" value="1"/>
</dbReference>
<dbReference type="GO" id="GO:0030313">
    <property type="term" value="C:cell envelope"/>
    <property type="evidence" value="ECO:0007669"/>
    <property type="project" value="UniProtKB-SubCell"/>
</dbReference>
<dbReference type="STRING" id="1123037.GCA_000425305_01760"/>
<evidence type="ECO:0000256" key="3">
    <source>
        <dbReference type="ARBA" id="ARBA00022723"/>
    </source>
</evidence>
<dbReference type="GO" id="GO:0004130">
    <property type="term" value="F:cytochrome-c peroxidase activity"/>
    <property type="evidence" value="ECO:0007669"/>
    <property type="project" value="TreeGrafter"/>
</dbReference>
<dbReference type="EMBL" id="VOSB01000009">
    <property type="protein sequence ID" value="TXE18040.1"/>
    <property type="molecule type" value="Genomic_DNA"/>
</dbReference>
<dbReference type="InterPro" id="IPR004852">
    <property type="entry name" value="Di-haem_cyt_c_peroxidsae"/>
</dbReference>
<sequence length="447" mass="49152">MKRLRNRVFVITGVMTVLMSCASDNDNYEPIPSQGILESRIIELYGSKEALIQPLSTDFNLIPNDPNNPITEAKVALGQMLFHETGIAMNPNMDESMQMYSCASCHHAKAGFQSGILQGIGEGGNGFGIKGEGRFKNALYAESDLDVQPIRTPSVLNVAYQDVMLWNGQFGATGTNQGTEANWTIGTPKEVNTLGFEGVETQAIAGLDVHRLLIDEDFIINSAYKNMFDEAFPNVDESQRYSKLNGGLAIAAYERTLLPNQAPFQQWLNGNDNAMNEQETEGALLFFDDAKCFSCHSGPALNGMDFYALGMKDLSGDDVLTVIDDGTKRGRGGFTNNSEDDYKFKTPQLYNLKDVTFFGHGGSFQSIEAIVRYKNNAEVENQEVPSGQISSLFTSLNLTDDDIDAITAFLENALYDSNLQRYVPEELPTGYCFPNADPMSSQDMGCD</sequence>
<evidence type="ECO:0000256" key="5">
    <source>
        <dbReference type="ARBA" id="ARBA00023004"/>
    </source>
</evidence>
<dbReference type="InterPro" id="IPR009056">
    <property type="entry name" value="Cyt_c-like_dom"/>
</dbReference>
<dbReference type="Pfam" id="PF03150">
    <property type="entry name" value="CCP_MauG"/>
    <property type="match status" value="1"/>
</dbReference>